<feature type="compositionally biased region" description="Basic and acidic residues" evidence="5">
    <location>
        <begin position="323"/>
        <end position="336"/>
    </location>
</feature>
<evidence type="ECO:0000256" key="1">
    <source>
        <dbReference type="ARBA" id="ARBA00004141"/>
    </source>
</evidence>
<evidence type="ECO:0000256" key="4">
    <source>
        <dbReference type="ARBA" id="ARBA00023136"/>
    </source>
</evidence>
<proteinExistence type="predicted"/>
<evidence type="ECO:0000313" key="8">
    <source>
        <dbReference type="Proteomes" id="UP000557566"/>
    </source>
</evidence>
<feature type="transmembrane region" description="Helical" evidence="6">
    <location>
        <begin position="65"/>
        <end position="82"/>
    </location>
</feature>
<dbReference type="AlphaFoldDB" id="A0A8H4LTS3"/>
<evidence type="ECO:0000313" key="7">
    <source>
        <dbReference type="EMBL" id="KAF4505274.1"/>
    </source>
</evidence>
<feature type="region of interest" description="Disordered" evidence="5">
    <location>
        <begin position="293"/>
        <end position="606"/>
    </location>
</feature>
<feature type="compositionally biased region" description="Polar residues" evidence="5">
    <location>
        <begin position="456"/>
        <end position="466"/>
    </location>
</feature>
<dbReference type="InterPro" id="IPR004895">
    <property type="entry name" value="Prenylated_rab_accept_PRA1"/>
</dbReference>
<dbReference type="GO" id="GO:0016020">
    <property type="term" value="C:membrane"/>
    <property type="evidence" value="ECO:0007669"/>
    <property type="project" value="UniProtKB-SubCell"/>
</dbReference>
<dbReference type="GO" id="GO:0005794">
    <property type="term" value="C:Golgi apparatus"/>
    <property type="evidence" value="ECO:0007669"/>
    <property type="project" value="TreeGrafter"/>
</dbReference>
<evidence type="ECO:0000256" key="3">
    <source>
        <dbReference type="ARBA" id="ARBA00022989"/>
    </source>
</evidence>
<dbReference type="Proteomes" id="UP000557566">
    <property type="component" value="Unassembled WGS sequence"/>
</dbReference>
<comment type="caution">
    <text evidence="7">The sequence shown here is derived from an EMBL/GenBank/DDBJ whole genome shotgun (WGS) entry which is preliminary data.</text>
</comment>
<dbReference type="Pfam" id="PF03208">
    <property type="entry name" value="PRA1"/>
    <property type="match status" value="1"/>
</dbReference>
<feature type="compositionally biased region" description="Basic and acidic residues" evidence="5">
    <location>
        <begin position="297"/>
        <end position="313"/>
    </location>
</feature>
<evidence type="ECO:0008006" key="9">
    <source>
        <dbReference type="Google" id="ProtNLM"/>
    </source>
</evidence>
<keyword evidence="4 6" id="KW-0472">Membrane</keyword>
<feature type="compositionally biased region" description="Acidic residues" evidence="5">
    <location>
        <begin position="538"/>
        <end position="557"/>
    </location>
</feature>
<feature type="region of interest" description="Disordered" evidence="5">
    <location>
        <begin position="174"/>
        <end position="210"/>
    </location>
</feature>
<feature type="region of interest" description="Disordered" evidence="5">
    <location>
        <begin position="238"/>
        <end position="272"/>
    </location>
</feature>
<evidence type="ECO:0000256" key="6">
    <source>
        <dbReference type="SAM" id="Phobius"/>
    </source>
</evidence>
<keyword evidence="3 6" id="KW-1133">Transmembrane helix</keyword>
<name>A0A8H4LTS3_9HYPO</name>
<feature type="compositionally biased region" description="Basic residues" evidence="5">
    <location>
        <begin position="593"/>
        <end position="606"/>
    </location>
</feature>
<feature type="transmembrane region" description="Helical" evidence="6">
    <location>
        <begin position="128"/>
        <end position="149"/>
    </location>
</feature>
<accession>A0A8H4LTS3</accession>
<feature type="compositionally biased region" description="Pro residues" evidence="5">
    <location>
        <begin position="400"/>
        <end position="412"/>
    </location>
</feature>
<reference evidence="7 8" key="1">
    <citation type="journal article" date="2020" name="Genome Biol. Evol.">
        <title>A new high-quality draft genome assembly of the Chinese cordyceps Ophiocordyceps sinensis.</title>
        <authorList>
            <person name="Shu R."/>
            <person name="Zhang J."/>
            <person name="Meng Q."/>
            <person name="Zhang H."/>
            <person name="Zhou G."/>
            <person name="Li M."/>
            <person name="Wu P."/>
            <person name="Zhao Y."/>
            <person name="Chen C."/>
            <person name="Qin Q."/>
        </authorList>
    </citation>
    <scope>NUCLEOTIDE SEQUENCE [LARGE SCALE GENOMIC DNA]</scope>
    <source>
        <strain evidence="7 8">IOZ07</strain>
    </source>
</reference>
<feature type="compositionally biased region" description="Acidic residues" evidence="5">
    <location>
        <begin position="245"/>
        <end position="254"/>
    </location>
</feature>
<gene>
    <name evidence="7" type="ORF">G6O67_007240</name>
</gene>
<feature type="transmembrane region" description="Helical" evidence="6">
    <location>
        <begin position="88"/>
        <end position="107"/>
    </location>
</feature>
<evidence type="ECO:0000256" key="2">
    <source>
        <dbReference type="ARBA" id="ARBA00022692"/>
    </source>
</evidence>
<sequence>MSRIQIPLDALTSRLNLGDRFQGLRAGPLSGRFSNLRPVAEFGDFKRLSKPASFGEMQSRVNYNLSYFSSNYAVVFAMLSIYALLTNWLLLFDIVLVVAGMFLIGRLQGRDLEIGSFRATSSQLYTGLLIVAVPLGLIASPFSTLLWLIGASGVAILGHASFMDKPIDEAFSGEAGDAGPSSFWGDDPRIEELDTDGGEGADSRLTSSRRNTTRFVSDSLHFTGIDLGDRTSGTARRRRYGYSNYDDDDDDDDGSSTCSDQDDYRAGEDEAAQAMREQEEALIQSALQRISRARAKGKADVKLNKGELAALERRRARMEEEEERRRACKEREEERRKRGSGSESSRGKKKEQRIAVPLSRLEPVSRKRASTSQNQPSLGHGSAPRHVSTGDLPDGQGPPQVYPPMGYFPPPSTARSRQRSGTSSRAPSHAHEDRGSSPFQHDYLPPGPAASRHVSDSVTRAHSSRGSLHEGSFPGSRTRLDPFQYQTAGPCAPPAGPRRYVSGPAEVVYDPRRGAAAGSTASGARHGLRQGSRRQSLDDEASEDESETSGESTSDDGDGARAREPRARLREMGIVVEVSPERGPVGKKPSPPAKKKSASGGKRKKK</sequence>
<dbReference type="EMBL" id="JAAVMX010000008">
    <property type="protein sequence ID" value="KAF4505274.1"/>
    <property type="molecule type" value="Genomic_DNA"/>
</dbReference>
<dbReference type="OrthoDB" id="63113at2759"/>
<feature type="compositionally biased region" description="Basic and acidic residues" evidence="5">
    <location>
        <begin position="558"/>
        <end position="571"/>
    </location>
</feature>
<dbReference type="PANTHER" id="PTHR19317">
    <property type="entry name" value="PRENYLATED RAB ACCEPTOR 1-RELATED"/>
    <property type="match status" value="1"/>
</dbReference>
<feature type="compositionally biased region" description="Polar residues" evidence="5">
    <location>
        <begin position="413"/>
        <end position="426"/>
    </location>
</feature>
<comment type="subcellular location">
    <subcellularLocation>
        <location evidence="1">Membrane</location>
        <topology evidence="1">Multi-pass membrane protein</topology>
    </subcellularLocation>
</comment>
<keyword evidence="2 6" id="KW-0812">Transmembrane</keyword>
<protein>
    <recommendedName>
        <fullName evidence="9">Prenylated Rab acceptor 1</fullName>
    </recommendedName>
</protein>
<keyword evidence="8" id="KW-1185">Reference proteome</keyword>
<feature type="compositionally biased region" description="Low complexity" evidence="5">
    <location>
        <begin position="514"/>
        <end position="525"/>
    </location>
</feature>
<organism evidence="7 8">
    <name type="scientific">Ophiocordyceps sinensis</name>
    <dbReference type="NCBI Taxonomy" id="72228"/>
    <lineage>
        <taxon>Eukaryota</taxon>
        <taxon>Fungi</taxon>
        <taxon>Dikarya</taxon>
        <taxon>Ascomycota</taxon>
        <taxon>Pezizomycotina</taxon>
        <taxon>Sordariomycetes</taxon>
        <taxon>Hypocreomycetidae</taxon>
        <taxon>Hypocreales</taxon>
        <taxon>Ophiocordycipitaceae</taxon>
        <taxon>Ophiocordyceps</taxon>
    </lineage>
</organism>
<dbReference type="PANTHER" id="PTHR19317:SF0">
    <property type="entry name" value="PRENYLATED RAB ACCEPTOR PROTEIN 1"/>
    <property type="match status" value="1"/>
</dbReference>
<evidence type="ECO:0000256" key="5">
    <source>
        <dbReference type="SAM" id="MobiDB-lite"/>
    </source>
</evidence>